<dbReference type="Proteomes" id="UP000179920">
    <property type="component" value="Chromosome VI"/>
</dbReference>
<protein>
    <recommendedName>
        <fullName evidence="4">BTB domain-containing protein</fullName>
    </recommendedName>
</protein>
<dbReference type="Gene3D" id="3.30.710.10">
    <property type="entry name" value="Potassium Channel Kv1.1, Chain A"/>
    <property type="match status" value="1"/>
</dbReference>
<name>A0A1K0G3M6_9BASI</name>
<evidence type="ECO:0000256" key="1">
    <source>
        <dbReference type="SAM" id="MobiDB-lite"/>
    </source>
</evidence>
<dbReference type="AlphaFoldDB" id="A0A1K0G3M6"/>
<feature type="compositionally biased region" description="Low complexity" evidence="1">
    <location>
        <begin position="73"/>
        <end position="84"/>
    </location>
</feature>
<evidence type="ECO:0000313" key="2">
    <source>
        <dbReference type="EMBL" id="SAM82048.1"/>
    </source>
</evidence>
<sequence length="418" mass="45403">MPNSAGPSTSHFVERVSTGRSPTSSHVREGSIEGESYVKRRRLDPDQHERSTPGSIRFSPPHHHLAENRRESAPPATTSPSSCPLCPPRLEGRLYRLHKDFLIVQSSSLSHLLSSPSLSSTESEDLPSIELPLPDPTVFDLFVEYFYLGDFTRLTSAMENGKVRWESVMLNARHLGLDGGLKTKLGGWWRLRSGRPTISSRAGHRGSLPAKSLVGALRTAASNMEDGEEKRRVGGRARAYTTGCKQDDPRKRERRVSRSAAMTPIRAFASGMPLPPPPIPGDTSPISTRKRTRSPGHGSYRSYTSSPYSPSSKQPPTSTSTPNTPLVSYDTSPVASHLTTDHSYYHSEKHNALSEKQEYKEQKPPSAVEQLLLGGNRRRALSSLTYYCSTGIPSSTLGDGARAGGGGVGIGAAGGIKH</sequence>
<feature type="region of interest" description="Disordered" evidence="1">
    <location>
        <begin position="220"/>
        <end position="332"/>
    </location>
</feature>
<dbReference type="OrthoDB" id="3366352at2759"/>
<feature type="compositionally biased region" description="Polar residues" evidence="1">
    <location>
        <begin position="1"/>
        <end position="11"/>
    </location>
</feature>
<reference evidence="3" key="1">
    <citation type="submission" date="2016-04" db="EMBL/GenBank/DDBJ databases">
        <authorList>
            <person name="Guldener U."/>
            <person name="Guldener U."/>
        </authorList>
    </citation>
    <scope>NUCLEOTIDE SEQUENCE [LARGE SCALE GENOMIC DNA]</scope>
    <source>
        <strain evidence="3">UB2112</strain>
    </source>
</reference>
<evidence type="ECO:0008006" key="4">
    <source>
        <dbReference type="Google" id="ProtNLM"/>
    </source>
</evidence>
<dbReference type="EMBL" id="LT558122">
    <property type="protein sequence ID" value="SAM82048.1"/>
    <property type="molecule type" value="Genomic_DNA"/>
</dbReference>
<accession>A0A1K0G3M6</accession>
<evidence type="ECO:0000313" key="3">
    <source>
        <dbReference type="Proteomes" id="UP000179920"/>
    </source>
</evidence>
<feature type="region of interest" description="Disordered" evidence="1">
    <location>
        <begin position="1"/>
        <end position="84"/>
    </location>
</feature>
<organism evidence="2 3">
    <name type="scientific">Ustilago bromivora</name>
    <dbReference type="NCBI Taxonomy" id="307758"/>
    <lineage>
        <taxon>Eukaryota</taxon>
        <taxon>Fungi</taxon>
        <taxon>Dikarya</taxon>
        <taxon>Basidiomycota</taxon>
        <taxon>Ustilaginomycotina</taxon>
        <taxon>Ustilaginomycetes</taxon>
        <taxon>Ustilaginales</taxon>
        <taxon>Ustilaginaceae</taxon>
        <taxon>Ustilago</taxon>
    </lineage>
</organism>
<dbReference type="InterPro" id="IPR011333">
    <property type="entry name" value="SKP1/BTB/POZ_sf"/>
</dbReference>
<gene>
    <name evidence="2" type="ORF">UBRO_20050</name>
</gene>
<proteinExistence type="predicted"/>
<feature type="compositionally biased region" description="Low complexity" evidence="1">
    <location>
        <begin position="299"/>
        <end position="325"/>
    </location>
</feature>